<reference evidence="1" key="1">
    <citation type="submission" date="2020-04" db="EMBL/GenBank/DDBJ databases">
        <authorList>
            <person name="Chiriac C."/>
            <person name="Salcher M."/>
            <person name="Ghai R."/>
            <person name="Kavagutti S V."/>
        </authorList>
    </citation>
    <scope>NUCLEOTIDE SEQUENCE</scope>
</reference>
<protein>
    <submittedName>
        <fullName evidence="1">Uncharacterized protein</fullName>
    </submittedName>
</protein>
<name>A0A6J5M8U3_9CAUD</name>
<accession>A0A6J5M8U3</accession>
<dbReference type="Gene3D" id="1.20.910.10">
    <property type="entry name" value="Heme oxygenase-like"/>
    <property type="match status" value="1"/>
</dbReference>
<dbReference type="InterPro" id="IPR016084">
    <property type="entry name" value="Haem_Oase-like_multi-hlx"/>
</dbReference>
<proteinExistence type="predicted"/>
<evidence type="ECO:0000313" key="1">
    <source>
        <dbReference type="EMBL" id="CAB4143084.1"/>
    </source>
</evidence>
<organism evidence="1">
    <name type="scientific">uncultured Caudovirales phage</name>
    <dbReference type="NCBI Taxonomy" id="2100421"/>
    <lineage>
        <taxon>Viruses</taxon>
        <taxon>Duplodnaviria</taxon>
        <taxon>Heunggongvirae</taxon>
        <taxon>Uroviricota</taxon>
        <taxon>Caudoviricetes</taxon>
        <taxon>Peduoviridae</taxon>
        <taxon>Maltschvirus</taxon>
        <taxon>Maltschvirus maltsch</taxon>
    </lineage>
</organism>
<dbReference type="SUPFAM" id="SSF48613">
    <property type="entry name" value="Heme oxygenase-like"/>
    <property type="match status" value="1"/>
</dbReference>
<sequence length="171" mass="19878">MQAKPLWEETRELHHACERHRVGGAMATGKPPRIWYSAWLVALEQIHSVIDPHMPDILNRTDRLIHDINEMHIDLPKIEQATVYTRSLTDEKRIAGAAYVLTGAHLMGGEIMRRRLEGFPTKHLEWDDRKEAIAILQQYRTRDDIGEEAKDCFKALLTIMDEIERLYPNNT</sequence>
<gene>
    <name evidence="1" type="ORF">UFOVP447_75</name>
</gene>
<dbReference type="EMBL" id="LR796423">
    <property type="protein sequence ID" value="CAB4143084.1"/>
    <property type="molecule type" value="Genomic_DNA"/>
</dbReference>